<name>A0A1G5ITM9_9BACT</name>
<protein>
    <submittedName>
        <fullName evidence="1">Cell division protein ZapA</fullName>
    </submittedName>
</protein>
<dbReference type="Proteomes" id="UP000198870">
    <property type="component" value="Unassembled WGS sequence"/>
</dbReference>
<evidence type="ECO:0000313" key="1">
    <source>
        <dbReference type="EMBL" id="SCY79432.1"/>
    </source>
</evidence>
<keyword evidence="2" id="KW-1185">Reference proteome</keyword>
<dbReference type="InterPro" id="IPR007838">
    <property type="entry name" value="Cell_div_ZapA-like"/>
</dbReference>
<sequence>MTKANAQSLEEILTVDLFGETYKFKTDADSSEASAIVKSITDEVSRAGEGMKGPLTENRKFIQLLVATLNIAKELAEVKKNHADLHEKLTRKSATLIEKLGGCQP</sequence>
<gene>
    <name evidence="1" type="ORF">SAMN05216233_1225</name>
</gene>
<dbReference type="InterPro" id="IPR036192">
    <property type="entry name" value="Cell_div_ZapA-like_sf"/>
</dbReference>
<dbReference type="EMBL" id="FMUX01000022">
    <property type="protein sequence ID" value="SCY79432.1"/>
    <property type="molecule type" value="Genomic_DNA"/>
</dbReference>
<keyword evidence="1" id="KW-0132">Cell division</keyword>
<keyword evidence="1" id="KW-0131">Cell cycle</keyword>
<dbReference type="OrthoDB" id="5420443at2"/>
<dbReference type="RefSeq" id="WP_092214267.1">
    <property type="nucleotide sequence ID" value="NZ_FMUX01000022.1"/>
</dbReference>
<organism evidence="1 2">
    <name type="scientific">Desulfoluna spongiiphila</name>
    <dbReference type="NCBI Taxonomy" id="419481"/>
    <lineage>
        <taxon>Bacteria</taxon>
        <taxon>Pseudomonadati</taxon>
        <taxon>Thermodesulfobacteriota</taxon>
        <taxon>Desulfobacteria</taxon>
        <taxon>Desulfobacterales</taxon>
        <taxon>Desulfolunaceae</taxon>
        <taxon>Desulfoluna</taxon>
    </lineage>
</organism>
<dbReference type="SUPFAM" id="SSF102829">
    <property type="entry name" value="Cell division protein ZapA-like"/>
    <property type="match status" value="1"/>
</dbReference>
<dbReference type="AlphaFoldDB" id="A0A1G5ITM9"/>
<evidence type="ECO:0000313" key="2">
    <source>
        <dbReference type="Proteomes" id="UP000198870"/>
    </source>
</evidence>
<reference evidence="1 2" key="1">
    <citation type="submission" date="2016-10" db="EMBL/GenBank/DDBJ databases">
        <authorList>
            <person name="de Groot N.N."/>
        </authorList>
    </citation>
    <scope>NUCLEOTIDE SEQUENCE [LARGE SCALE GENOMIC DNA]</scope>
    <source>
        <strain evidence="1 2">AA1</strain>
    </source>
</reference>
<dbReference type="Pfam" id="PF05164">
    <property type="entry name" value="ZapA"/>
    <property type="match status" value="1"/>
</dbReference>
<dbReference type="GO" id="GO:0051301">
    <property type="term" value="P:cell division"/>
    <property type="evidence" value="ECO:0007669"/>
    <property type="project" value="UniProtKB-KW"/>
</dbReference>
<proteinExistence type="predicted"/>
<accession>A0A1G5ITM9</accession>
<dbReference type="STRING" id="419481.SAMN05216233_1225"/>